<sequence length="450" mass="50671">MPLLNITPPEFPPFPRPFPTEVEELIIDILSDHPRALCNCSLACRRWFPRSRYRLLCSVSIKSRAGLASLCKLLDSHPLYRTWICSVAVTPIVEEEALLLSGVFPTPLLSTRLPNLRRWEIIHRASRSRIPSNEQSLSFHKATLTQLQCYSSSIEELRLSALRFTSAAELVRLVGSFPCLRCLAWDDIGFDSGRDHLHEANRLLAYRRLGGLTTLDVSIGLQNAPITNFILEVVHSTLRALILRQPKDAEWTSAHPPRVNEPSLRQLGALTLHMNHNSDVAAVPFDWLPLLSEAFRTLQTFDCASTLTTFTLHIHFRSEAPGPRPRLRKPSRLSGVSRSLRFLNDGERCQRLKGVLHEHSHLHRFAISVHFPREQRRRALLLRHLREEGFFALHWVGLLGVDPGSNECVASHREPRDAGESWTVQIVRGCAGASVGSSGPPATENGDESR</sequence>
<evidence type="ECO:0000313" key="2">
    <source>
        <dbReference type="Proteomes" id="UP000292082"/>
    </source>
</evidence>
<evidence type="ECO:0008006" key="3">
    <source>
        <dbReference type="Google" id="ProtNLM"/>
    </source>
</evidence>
<dbReference type="EMBL" id="ML145145">
    <property type="protein sequence ID" value="TBU56867.1"/>
    <property type="molecule type" value="Genomic_DNA"/>
</dbReference>
<keyword evidence="2" id="KW-1185">Reference proteome</keyword>
<protein>
    <recommendedName>
        <fullName evidence="3">F-box domain-containing protein</fullName>
    </recommendedName>
</protein>
<proteinExistence type="predicted"/>
<dbReference type="AlphaFoldDB" id="A0A4Q9PR56"/>
<reference evidence="1 2" key="1">
    <citation type="submission" date="2019-01" db="EMBL/GenBank/DDBJ databases">
        <title>Draft genome sequences of three monokaryotic isolates of the white-rot basidiomycete fungus Dichomitus squalens.</title>
        <authorList>
            <consortium name="DOE Joint Genome Institute"/>
            <person name="Lopez S.C."/>
            <person name="Andreopoulos B."/>
            <person name="Pangilinan J."/>
            <person name="Lipzen A."/>
            <person name="Riley R."/>
            <person name="Ahrendt S."/>
            <person name="Ng V."/>
            <person name="Barry K."/>
            <person name="Daum C."/>
            <person name="Grigoriev I.V."/>
            <person name="Hilden K.S."/>
            <person name="Makela M.R."/>
            <person name="de Vries R.P."/>
        </authorList>
    </citation>
    <scope>NUCLEOTIDE SEQUENCE [LARGE SCALE GENOMIC DNA]</scope>
    <source>
        <strain evidence="1 2">CBS 464.89</strain>
    </source>
</reference>
<organism evidence="1 2">
    <name type="scientific">Dichomitus squalens</name>
    <dbReference type="NCBI Taxonomy" id="114155"/>
    <lineage>
        <taxon>Eukaryota</taxon>
        <taxon>Fungi</taxon>
        <taxon>Dikarya</taxon>
        <taxon>Basidiomycota</taxon>
        <taxon>Agaricomycotina</taxon>
        <taxon>Agaricomycetes</taxon>
        <taxon>Polyporales</taxon>
        <taxon>Polyporaceae</taxon>
        <taxon>Dichomitus</taxon>
    </lineage>
</organism>
<name>A0A4Q9PR56_9APHY</name>
<gene>
    <name evidence="1" type="ORF">BD310DRAFT_978590</name>
</gene>
<accession>A0A4Q9PR56</accession>
<dbReference type="Proteomes" id="UP000292082">
    <property type="component" value="Unassembled WGS sequence"/>
</dbReference>
<evidence type="ECO:0000313" key="1">
    <source>
        <dbReference type="EMBL" id="TBU56867.1"/>
    </source>
</evidence>